<dbReference type="Pfam" id="PF01814">
    <property type="entry name" value="Hemerythrin"/>
    <property type="match status" value="1"/>
</dbReference>
<accession>A0ABS1BSC2</accession>
<keyword evidence="3" id="KW-0479">Metal-binding</keyword>
<keyword evidence="8" id="KW-1185">Reference proteome</keyword>
<evidence type="ECO:0000313" key="7">
    <source>
        <dbReference type="EMBL" id="MBK0396127.1"/>
    </source>
</evidence>
<feature type="compositionally biased region" description="Pro residues" evidence="5">
    <location>
        <begin position="195"/>
        <end position="209"/>
    </location>
</feature>
<dbReference type="NCBIfam" id="TIGR02481">
    <property type="entry name" value="hemeryth_dom"/>
    <property type="match status" value="1"/>
</dbReference>
<keyword evidence="4" id="KW-0408">Iron</keyword>
<feature type="domain" description="Hemerythrin-like" evidence="6">
    <location>
        <begin position="13"/>
        <end position="125"/>
    </location>
</feature>
<dbReference type="RefSeq" id="WP_200522299.1">
    <property type="nucleotide sequence ID" value="NZ_JAEHNZ010000002.1"/>
</dbReference>
<sequence length="232" mass="26346">MTIVEWTPDLNTGIPDIDEQHKQMLHHINDFYEAANAKDKDRMSIVLFDLINSTLAHFQYEEALMEQAKYPLLEPHRRVHKNFIDKLMNLHEKLQTMETTDDIAVLLIDSLDGWLFRHIRINDKGYTNSVNESGVYQAMHENLVAARAAQMQEYGEVAEPEPQPKPAPQPVQPKPAPRPAPQAQAAPTQPKAEPKPAPAPQNNPTPQPATQPQNKEPEDDEPRGWASGNWKF</sequence>
<dbReference type="InterPro" id="IPR035938">
    <property type="entry name" value="Hemerythrin-like_sf"/>
</dbReference>
<comment type="caution">
    <text evidence="7">The sequence shown here is derived from an EMBL/GenBank/DDBJ whole genome shotgun (WGS) entry which is preliminary data.</text>
</comment>
<evidence type="ECO:0000256" key="4">
    <source>
        <dbReference type="ARBA" id="ARBA00023004"/>
    </source>
</evidence>
<evidence type="ECO:0000256" key="2">
    <source>
        <dbReference type="ARBA" id="ARBA00022621"/>
    </source>
</evidence>
<reference evidence="7 8" key="1">
    <citation type="journal article" date="2021" name="Pathogens">
        <title>Isolation and Characterization of Kingella bonacorsii sp. nov., A Novel Kingella Species Detected in a Stable Periodontitis Subject.</title>
        <authorList>
            <person name="Antezack A."/>
            <person name="Boxberger M."/>
            <person name="Rolland C."/>
            <person name="Monnet-Corti V."/>
            <person name="La Scola B."/>
        </authorList>
    </citation>
    <scope>NUCLEOTIDE SEQUENCE [LARGE SCALE GENOMIC DNA]</scope>
    <source>
        <strain evidence="7 8">Marseille-Q4569</strain>
    </source>
</reference>
<dbReference type="NCBIfam" id="NF033749">
    <property type="entry name" value="bact_hemeryth"/>
    <property type="match status" value="1"/>
</dbReference>
<keyword evidence="2" id="KW-0813">Transport</keyword>
<dbReference type="NCBIfam" id="NF002007">
    <property type="entry name" value="PRK00808.1"/>
    <property type="match status" value="1"/>
</dbReference>
<name>A0ABS1BSC2_9NEIS</name>
<gene>
    <name evidence="7" type="ORF">JDW22_05930</name>
</gene>
<organism evidence="7 8">
    <name type="scientific">Kingella bonacorsii</name>
    <dbReference type="NCBI Taxonomy" id="2796361"/>
    <lineage>
        <taxon>Bacteria</taxon>
        <taxon>Pseudomonadati</taxon>
        <taxon>Pseudomonadota</taxon>
        <taxon>Betaproteobacteria</taxon>
        <taxon>Neisseriales</taxon>
        <taxon>Neisseriaceae</taxon>
        <taxon>Kingella</taxon>
    </lineage>
</organism>
<dbReference type="PANTHER" id="PTHR37164">
    <property type="entry name" value="BACTERIOHEMERYTHRIN"/>
    <property type="match status" value="1"/>
</dbReference>
<dbReference type="InterPro" id="IPR016131">
    <property type="entry name" value="Haemerythrin_Fe_BS"/>
</dbReference>
<dbReference type="SUPFAM" id="SSF47188">
    <property type="entry name" value="Hemerythrin-like"/>
    <property type="match status" value="1"/>
</dbReference>
<protein>
    <submittedName>
        <fullName evidence="7">Bacteriohemerythrin</fullName>
    </submittedName>
</protein>
<dbReference type="InterPro" id="IPR012827">
    <property type="entry name" value="Hemerythrin_metal-bd"/>
</dbReference>
<evidence type="ECO:0000256" key="1">
    <source>
        <dbReference type="ARBA" id="ARBA00010587"/>
    </source>
</evidence>
<dbReference type="PANTHER" id="PTHR37164:SF1">
    <property type="entry name" value="BACTERIOHEMERYTHRIN"/>
    <property type="match status" value="1"/>
</dbReference>
<dbReference type="EMBL" id="JAEHNZ010000002">
    <property type="protein sequence ID" value="MBK0396127.1"/>
    <property type="molecule type" value="Genomic_DNA"/>
</dbReference>
<feature type="compositionally biased region" description="Low complexity" evidence="5">
    <location>
        <begin position="181"/>
        <end position="191"/>
    </location>
</feature>
<dbReference type="CDD" id="cd12107">
    <property type="entry name" value="Hemerythrin"/>
    <property type="match status" value="1"/>
</dbReference>
<evidence type="ECO:0000256" key="5">
    <source>
        <dbReference type="SAM" id="MobiDB-lite"/>
    </source>
</evidence>
<dbReference type="Proteomes" id="UP000614058">
    <property type="component" value="Unassembled WGS sequence"/>
</dbReference>
<proteinExistence type="inferred from homology"/>
<feature type="compositionally biased region" description="Pro residues" evidence="5">
    <location>
        <begin position="161"/>
        <end position="180"/>
    </location>
</feature>
<evidence type="ECO:0000313" key="8">
    <source>
        <dbReference type="Proteomes" id="UP000614058"/>
    </source>
</evidence>
<feature type="region of interest" description="Disordered" evidence="5">
    <location>
        <begin position="154"/>
        <end position="232"/>
    </location>
</feature>
<dbReference type="Gene3D" id="1.20.120.50">
    <property type="entry name" value="Hemerythrin-like"/>
    <property type="match status" value="1"/>
</dbReference>
<dbReference type="InterPro" id="IPR050669">
    <property type="entry name" value="Hemerythrin"/>
</dbReference>
<evidence type="ECO:0000259" key="6">
    <source>
        <dbReference type="Pfam" id="PF01814"/>
    </source>
</evidence>
<dbReference type="PROSITE" id="PS00550">
    <property type="entry name" value="HEMERYTHRINS"/>
    <property type="match status" value="1"/>
</dbReference>
<comment type="similarity">
    <text evidence="1">Belongs to the hemerythrin family.</text>
</comment>
<keyword evidence="2" id="KW-0561">Oxygen transport</keyword>
<dbReference type="InterPro" id="IPR012312">
    <property type="entry name" value="Hemerythrin-like"/>
</dbReference>
<evidence type="ECO:0000256" key="3">
    <source>
        <dbReference type="ARBA" id="ARBA00022723"/>
    </source>
</evidence>